<dbReference type="PROSITE" id="PS00344">
    <property type="entry name" value="GATA_ZN_FINGER_1"/>
    <property type="match status" value="2"/>
</dbReference>
<evidence type="ECO:0000259" key="13">
    <source>
        <dbReference type="PROSITE" id="PS50114"/>
    </source>
</evidence>
<feature type="compositionally biased region" description="Polar residues" evidence="12">
    <location>
        <begin position="599"/>
        <end position="621"/>
    </location>
</feature>
<keyword evidence="8" id="KW-0010">Activator</keyword>
<dbReference type="GO" id="GO:0045165">
    <property type="term" value="P:cell fate commitment"/>
    <property type="evidence" value="ECO:0007669"/>
    <property type="project" value="TreeGrafter"/>
</dbReference>
<feature type="domain" description="GATA-type" evidence="13">
    <location>
        <begin position="215"/>
        <end position="273"/>
    </location>
</feature>
<dbReference type="GO" id="GO:0008270">
    <property type="term" value="F:zinc ion binding"/>
    <property type="evidence" value="ECO:0007669"/>
    <property type="project" value="UniProtKB-KW"/>
</dbReference>
<keyword evidence="15" id="KW-1185">Reference proteome</keyword>
<dbReference type="PROSITE" id="PS50114">
    <property type="entry name" value="GATA_ZN_FINGER_2"/>
    <property type="match status" value="2"/>
</dbReference>
<feature type="compositionally biased region" description="Low complexity" evidence="12">
    <location>
        <begin position="469"/>
        <end position="502"/>
    </location>
</feature>
<feature type="region of interest" description="Disordered" evidence="12">
    <location>
        <begin position="391"/>
        <end position="530"/>
    </location>
</feature>
<proteinExistence type="predicted"/>
<dbReference type="GO" id="GO:0000981">
    <property type="term" value="F:DNA-binding transcription factor activity, RNA polymerase II-specific"/>
    <property type="evidence" value="ECO:0007669"/>
    <property type="project" value="TreeGrafter"/>
</dbReference>
<feature type="region of interest" description="Disordered" evidence="12">
    <location>
        <begin position="1"/>
        <end position="43"/>
    </location>
</feature>
<dbReference type="GO" id="GO:0005634">
    <property type="term" value="C:nucleus"/>
    <property type="evidence" value="ECO:0007669"/>
    <property type="project" value="UniProtKB-SubCell"/>
</dbReference>
<dbReference type="Gene3D" id="3.30.50.10">
    <property type="entry name" value="Erythroid Transcription Factor GATA-1, subunit A"/>
    <property type="match status" value="2"/>
</dbReference>
<dbReference type="GO" id="GO:0000122">
    <property type="term" value="P:negative regulation of transcription by RNA polymerase II"/>
    <property type="evidence" value="ECO:0007669"/>
    <property type="project" value="TreeGrafter"/>
</dbReference>
<evidence type="ECO:0000256" key="9">
    <source>
        <dbReference type="ARBA" id="ARBA00023163"/>
    </source>
</evidence>
<feature type="region of interest" description="Disordered" evidence="12">
    <location>
        <begin position="57"/>
        <end position="143"/>
    </location>
</feature>
<evidence type="ECO:0000256" key="4">
    <source>
        <dbReference type="ARBA" id="ARBA00022771"/>
    </source>
</evidence>
<feature type="compositionally biased region" description="Low complexity" evidence="12">
    <location>
        <begin position="332"/>
        <end position="352"/>
    </location>
</feature>
<feature type="domain" description="GATA-type" evidence="13">
    <location>
        <begin position="273"/>
        <end position="326"/>
    </location>
</feature>
<dbReference type="FunFam" id="3.30.50.10:FF:000032">
    <property type="entry name" value="Transcription factor GATA-3"/>
    <property type="match status" value="1"/>
</dbReference>
<feature type="compositionally biased region" description="Polar residues" evidence="12">
    <location>
        <begin position="11"/>
        <end position="34"/>
    </location>
</feature>
<evidence type="ECO:0000256" key="6">
    <source>
        <dbReference type="ARBA" id="ARBA00023015"/>
    </source>
</evidence>
<dbReference type="InterPro" id="IPR000679">
    <property type="entry name" value="Znf_GATA"/>
</dbReference>
<dbReference type="FunFam" id="3.30.50.10:FF:000001">
    <property type="entry name" value="GATA transcription factor (GATAd)"/>
    <property type="match status" value="1"/>
</dbReference>
<keyword evidence="4 11" id="KW-0863">Zinc-finger</keyword>
<dbReference type="EMBL" id="JAWDGP010006959">
    <property type="protein sequence ID" value="KAK3732430.1"/>
    <property type="molecule type" value="Genomic_DNA"/>
</dbReference>
<keyword evidence="10" id="KW-0539">Nucleus</keyword>
<evidence type="ECO:0000256" key="5">
    <source>
        <dbReference type="ARBA" id="ARBA00022833"/>
    </source>
</evidence>
<keyword evidence="2" id="KW-0479">Metal-binding</keyword>
<evidence type="ECO:0000313" key="14">
    <source>
        <dbReference type="EMBL" id="KAK3732430.1"/>
    </source>
</evidence>
<accession>A0AAE0Y466</accession>
<dbReference type="InterPro" id="IPR013088">
    <property type="entry name" value="Znf_NHR/GATA"/>
</dbReference>
<gene>
    <name evidence="14" type="ORF">RRG08_037434</name>
</gene>
<dbReference type="Pfam" id="PF00320">
    <property type="entry name" value="GATA"/>
    <property type="match status" value="2"/>
</dbReference>
<keyword evidence="9" id="KW-0804">Transcription</keyword>
<dbReference type="SUPFAM" id="SSF57716">
    <property type="entry name" value="Glucocorticoid receptor-like (DNA-binding domain)"/>
    <property type="match status" value="2"/>
</dbReference>
<evidence type="ECO:0000256" key="12">
    <source>
        <dbReference type="SAM" id="MobiDB-lite"/>
    </source>
</evidence>
<feature type="region of interest" description="Disordered" evidence="12">
    <location>
        <begin position="317"/>
        <end position="368"/>
    </location>
</feature>
<evidence type="ECO:0000256" key="1">
    <source>
        <dbReference type="ARBA" id="ARBA00004123"/>
    </source>
</evidence>
<evidence type="ECO:0000256" key="11">
    <source>
        <dbReference type="PROSITE-ProRule" id="PRU00094"/>
    </source>
</evidence>
<dbReference type="GO" id="GO:0000978">
    <property type="term" value="F:RNA polymerase II cis-regulatory region sequence-specific DNA binding"/>
    <property type="evidence" value="ECO:0007669"/>
    <property type="project" value="TreeGrafter"/>
</dbReference>
<organism evidence="14 15">
    <name type="scientific">Elysia crispata</name>
    <name type="common">lettuce slug</name>
    <dbReference type="NCBI Taxonomy" id="231223"/>
    <lineage>
        <taxon>Eukaryota</taxon>
        <taxon>Metazoa</taxon>
        <taxon>Spiralia</taxon>
        <taxon>Lophotrochozoa</taxon>
        <taxon>Mollusca</taxon>
        <taxon>Gastropoda</taxon>
        <taxon>Heterobranchia</taxon>
        <taxon>Euthyneura</taxon>
        <taxon>Panpulmonata</taxon>
        <taxon>Sacoglossa</taxon>
        <taxon>Placobranchoidea</taxon>
        <taxon>Plakobranchidae</taxon>
        <taxon>Elysia</taxon>
    </lineage>
</organism>
<evidence type="ECO:0000313" key="15">
    <source>
        <dbReference type="Proteomes" id="UP001283361"/>
    </source>
</evidence>
<feature type="compositionally biased region" description="Gly residues" evidence="12">
    <location>
        <begin position="72"/>
        <end position="89"/>
    </location>
</feature>
<keyword evidence="7" id="KW-0238">DNA-binding</keyword>
<keyword evidence="3" id="KW-0677">Repeat</keyword>
<dbReference type="InterPro" id="IPR039355">
    <property type="entry name" value="Transcription_factor_GATA"/>
</dbReference>
<name>A0AAE0Y466_9GAST</name>
<feature type="compositionally biased region" description="Low complexity" evidence="12">
    <location>
        <begin position="92"/>
        <end position="104"/>
    </location>
</feature>
<dbReference type="CDD" id="cd00202">
    <property type="entry name" value="ZnF_GATA"/>
    <property type="match status" value="2"/>
</dbReference>
<dbReference type="AlphaFoldDB" id="A0AAE0Y466"/>
<evidence type="ECO:0000256" key="8">
    <source>
        <dbReference type="ARBA" id="ARBA00023159"/>
    </source>
</evidence>
<protein>
    <recommendedName>
        <fullName evidence="13">GATA-type domain-containing protein</fullName>
    </recommendedName>
</protein>
<comment type="caution">
    <text evidence="14">The sequence shown here is derived from an EMBL/GenBank/DDBJ whole genome shotgun (WGS) entry which is preliminary data.</text>
</comment>
<feature type="region of interest" description="Disordered" evidence="12">
    <location>
        <begin position="598"/>
        <end position="621"/>
    </location>
</feature>
<evidence type="ECO:0000256" key="10">
    <source>
        <dbReference type="ARBA" id="ARBA00023242"/>
    </source>
</evidence>
<evidence type="ECO:0000256" key="2">
    <source>
        <dbReference type="ARBA" id="ARBA00022723"/>
    </source>
</evidence>
<dbReference type="PANTHER" id="PTHR10071">
    <property type="entry name" value="TRANSCRIPTION FACTOR GATA FAMILY MEMBER"/>
    <property type="match status" value="1"/>
</dbReference>
<dbReference type="SMART" id="SM00401">
    <property type="entry name" value="ZnF_GATA"/>
    <property type="match status" value="2"/>
</dbReference>
<dbReference type="PANTHER" id="PTHR10071:SF281">
    <property type="entry name" value="BOX A-BINDING FACTOR-RELATED"/>
    <property type="match status" value="1"/>
</dbReference>
<keyword evidence="6" id="KW-0805">Transcription regulation</keyword>
<evidence type="ECO:0000256" key="7">
    <source>
        <dbReference type="ARBA" id="ARBA00023125"/>
    </source>
</evidence>
<evidence type="ECO:0000256" key="3">
    <source>
        <dbReference type="ARBA" id="ARBA00022737"/>
    </source>
</evidence>
<sequence length="621" mass="65765">MYSNGGGAHPSISSLTVPPSSLNMGPPISSNSSPYAPESLASPFMHTTPTAPVYVPTNRSMHPSHMPSSYGTPGGVGGSHLGGGLGPGGAVQTSQPPGTPTSSSMWQAEAGLGMGGSAYSPQNTHSRFGFTPPQPGQMMSPSDAAAVAAYANGSLPRNPYASHAHHMGSTHQHLQHPSAHPYMRTDFNAWSNFSNMALHGFKQTIDQDGQECWVDPEGRECVNCGAVATPLWRRDGTGHYLCNACGLYHKMNGLNRPLVKPHRRGLIGVTSSRRVGMVCANCRTSTTTLWRRNSEGEPVCNACGLYFKLHGVNRPISMRKDGIQTRKRKPKGSSSSTSKKSSSKSFESLGSSEARKSLAPPRSSPDSALAHLKLPASSILGTTDHHISASGGGALSDGLRGSGNTTSLSHQRHAHHLQLPPTSLSHPYLSSSDDRKQLIDSGSPVNGGSQSHSHQQNHHHGQPQDVQQSKSKSSNGSTNTTSNTNNNNTSVDVHQYLQQHQHQQPHEHQQAHSHHNFLEPNGLSLGDPFGSMNSSKALSLGSRSSEYGLMATSQLYGQLPASLSPLSHHHASQHGAVVSIGSAQEPIDTKPTLEEIDQLHSSGGQTEPRTHSSALATSAVA</sequence>
<comment type="subcellular location">
    <subcellularLocation>
        <location evidence="1">Nucleus</location>
    </subcellularLocation>
</comment>
<dbReference type="GO" id="GO:0045944">
    <property type="term" value="P:positive regulation of transcription by RNA polymerase II"/>
    <property type="evidence" value="ECO:0007669"/>
    <property type="project" value="TreeGrafter"/>
</dbReference>
<dbReference type="Proteomes" id="UP001283361">
    <property type="component" value="Unassembled WGS sequence"/>
</dbReference>
<feature type="compositionally biased region" description="Polar residues" evidence="12">
    <location>
        <begin position="57"/>
        <end position="70"/>
    </location>
</feature>
<dbReference type="PRINTS" id="PR00619">
    <property type="entry name" value="GATAZNFINGER"/>
</dbReference>
<feature type="compositionally biased region" description="Polar residues" evidence="12">
    <location>
        <begin position="420"/>
        <end position="431"/>
    </location>
</feature>
<reference evidence="14" key="1">
    <citation type="journal article" date="2023" name="G3 (Bethesda)">
        <title>A reference genome for the long-term kleptoplast-retaining sea slug Elysia crispata morphotype clarki.</title>
        <authorList>
            <person name="Eastman K.E."/>
            <person name="Pendleton A.L."/>
            <person name="Shaikh M.A."/>
            <person name="Suttiyut T."/>
            <person name="Ogas R."/>
            <person name="Tomko P."/>
            <person name="Gavelis G."/>
            <person name="Widhalm J.R."/>
            <person name="Wisecaver J.H."/>
        </authorList>
    </citation>
    <scope>NUCLEOTIDE SEQUENCE</scope>
    <source>
        <strain evidence="14">ECLA1</strain>
    </source>
</reference>
<keyword evidence="5" id="KW-0862">Zinc</keyword>